<keyword evidence="4" id="KW-0547">Nucleotide-binding</keyword>
<gene>
    <name evidence="10" type="ORF">SAMN02746065_1053</name>
</gene>
<keyword evidence="3" id="KW-1003">Cell membrane</keyword>
<comment type="subcellular location">
    <subcellularLocation>
        <location evidence="1">Cell membrane</location>
        <topology evidence="1">Peripheral membrane protein</topology>
    </subcellularLocation>
</comment>
<evidence type="ECO:0000256" key="4">
    <source>
        <dbReference type="ARBA" id="ARBA00022741"/>
    </source>
</evidence>
<name>A0A1W2AD81_9BACT</name>
<evidence type="ECO:0000256" key="3">
    <source>
        <dbReference type="ARBA" id="ARBA00022475"/>
    </source>
</evidence>
<feature type="transmembrane region" description="Helical" evidence="8">
    <location>
        <begin position="520"/>
        <end position="539"/>
    </location>
</feature>
<feature type="transmembrane region" description="Helical" evidence="8">
    <location>
        <begin position="570"/>
        <end position="589"/>
    </location>
</feature>
<evidence type="ECO:0000256" key="1">
    <source>
        <dbReference type="ARBA" id="ARBA00004202"/>
    </source>
</evidence>
<dbReference type="InterPro" id="IPR027417">
    <property type="entry name" value="P-loop_NTPase"/>
</dbReference>
<reference evidence="10 11" key="1">
    <citation type="submission" date="2017-04" db="EMBL/GenBank/DDBJ databases">
        <authorList>
            <person name="Afonso C.L."/>
            <person name="Miller P.J."/>
            <person name="Scott M.A."/>
            <person name="Spackman E."/>
            <person name="Goraichik I."/>
            <person name="Dimitrov K.M."/>
            <person name="Suarez D.L."/>
            <person name="Swayne D.E."/>
        </authorList>
    </citation>
    <scope>NUCLEOTIDE SEQUENCE [LARGE SCALE GENOMIC DNA]</scope>
    <source>
        <strain evidence="10 11">DSM 3385</strain>
    </source>
</reference>
<proteinExistence type="predicted"/>
<dbReference type="RefSeq" id="WP_084067460.1">
    <property type="nucleotide sequence ID" value="NZ_FWXY01000005.1"/>
</dbReference>
<sequence length="683" mass="75823">MLLDIHSLSCTIGEKSIFTPLSFQVDHGELVCIEGGSGRGKSSLLFGIRGISHEEKKYTGKIFYNNAPVDTAARQGMGLILQNPHSQMVSTLVREELMFGMENGAPMDIRERFQKEVEILGLDSLLDQSIRTLSSGQKHLVAIAAAGIRHPELLLMDEPFLYLDPANIRKILDYISYLRKKGVGVLLTSHPGIIPSREAEQVVLLAPPPKRVLSFPEISLADPAGEHGGKKLILDRVGYGYDGKSLLAANICLEFSRGKEFWIEGNNGSGKTTLLNILSGGREPEWGEVIERGGKNPFRVITLTQNPDRHFFEPTVKKEMAAALMGKQRDLEKLKAATHEINILLDCVGLAGKAQVSPFKLSFGEKVHLAAAQAVLLRPDFIFVDDILGFLDGAEREHLLFFLRTAMARTGCGLVFTSSRGRYANTPEAMVICLGDYLPKAKEKISHPTCYSGIPGKNGKQKKRTGGVFKQMLKAFKAPAYDYVPGTSPLHNAPPWIKMTINMAIWFLIYTLGPRGYLPLALLLFFYYLLSGMGVGRFLADSRFFVIQSFVFAVFMPIFRWDISAVREGVLAGVRVWLFFIPVMVMMRTTTVGEWMSLFSRFLSRNKKLAMGIAFGLLPCITADAREIIHIQSQKGLMPDKKDLLHPKQLFVGLKALFIPLLILMEDICTLAGLSLKLKGMEE</sequence>
<dbReference type="SUPFAM" id="SSF52540">
    <property type="entry name" value="P-loop containing nucleoside triphosphate hydrolases"/>
    <property type="match status" value="2"/>
</dbReference>
<dbReference type="GO" id="GO:0016887">
    <property type="term" value="F:ATP hydrolysis activity"/>
    <property type="evidence" value="ECO:0007669"/>
    <property type="project" value="InterPro"/>
</dbReference>
<keyword evidence="7 8" id="KW-0472">Membrane</keyword>
<dbReference type="OrthoDB" id="9808609at2"/>
<keyword evidence="2" id="KW-0813">Transport</keyword>
<feature type="domain" description="ABC transporter" evidence="9">
    <location>
        <begin position="232"/>
        <end position="461"/>
    </location>
</feature>
<evidence type="ECO:0000256" key="7">
    <source>
        <dbReference type="ARBA" id="ARBA00023136"/>
    </source>
</evidence>
<dbReference type="PROSITE" id="PS50893">
    <property type="entry name" value="ABC_TRANSPORTER_2"/>
    <property type="match status" value="2"/>
</dbReference>
<dbReference type="PANTHER" id="PTHR43553">
    <property type="entry name" value="HEAVY METAL TRANSPORTER"/>
    <property type="match status" value="1"/>
</dbReference>
<keyword evidence="8" id="KW-0812">Transmembrane</keyword>
<keyword evidence="5" id="KW-0067">ATP-binding</keyword>
<keyword evidence="11" id="KW-1185">Reference proteome</keyword>
<organism evidence="10 11">
    <name type="scientific">Desulfocicer vacuolatum DSM 3385</name>
    <dbReference type="NCBI Taxonomy" id="1121400"/>
    <lineage>
        <taxon>Bacteria</taxon>
        <taxon>Pseudomonadati</taxon>
        <taxon>Thermodesulfobacteriota</taxon>
        <taxon>Desulfobacteria</taxon>
        <taxon>Desulfobacterales</taxon>
        <taxon>Desulfobacteraceae</taxon>
        <taxon>Desulfocicer</taxon>
    </lineage>
</organism>
<dbReference type="InterPro" id="IPR050095">
    <property type="entry name" value="ECF_ABC_transporter_ATP-bd"/>
</dbReference>
<evidence type="ECO:0000256" key="5">
    <source>
        <dbReference type="ARBA" id="ARBA00022840"/>
    </source>
</evidence>
<evidence type="ECO:0000259" key="9">
    <source>
        <dbReference type="PROSITE" id="PS50893"/>
    </source>
</evidence>
<dbReference type="AlphaFoldDB" id="A0A1W2AD81"/>
<dbReference type="GO" id="GO:0005524">
    <property type="term" value="F:ATP binding"/>
    <property type="evidence" value="ECO:0007669"/>
    <property type="project" value="UniProtKB-KW"/>
</dbReference>
<evidence type="ECO:0000256" key="6">
    <source>
        <dbReference type="ARBA" id="ARBA00022967"/>
    </source>
</evidence>
<dbReference type="STRING" id="1121400.SAMN02746065_1053"/>
<feature type="transmembrane region" description="Helical" evidence="8">
    <location>
        <begin position="545"/>
        <end position="563"/>
    </location>
</feature>
<evidence type="ECO:0000313" key="11">
    <source>
        <dbReference type="Proteomes" id="UP000192418"/>
    </source>
</evidence>
<feature type="domain" description="ABC transporter" evidence="9">
    <location>
        <begin position="3"/>
        <end position="232"/>
    </location>
</feature>
<keyword evidence="8" id="KW-1133">Transmembrane helix</keyword>
<dbReference type="PANTHER" id="PTHR43553:SF27">
    <property type="entry name" value="ENERGY-COUPLING FACTOR TRANSPORTER ATP-BINDING PROTEIN ECFA2"/>
    <property type="match status" value="1"/>
</dbReference>
<dbReference type="Proteomes" id="UP000192418">
    <property type="component" value="Unassembled WGS sequence"/>
</dbReference>
<dbReference type="InterPro" id="IPR003439">
    <property type="entry name" value="ABC_transporter-like_ATP-bd"/>
</dbReference>
<dbReference type="Pfam" id="PF00005">
    <property type="entry name" value="ABC_tran"/>
    <property type="match status" value="2"/>
</dbReference>
<dbReference type="GO" id="GO:0042626">
    <property type="term" value="F:ATPase-coupled transmembrane transporter activity"/>
    <property type="evidence" value="ECO:0007669"/>
    <property type="project" value="TreeGrafter"/>
</dbReference>
<evidence type="ECO:0000256" key="8">
    <source>
        <dbReference type="SAM" id="Phobius"/>
    </source>
</evidence>
<protein>
    <submittedName>
        <fullName evidence="10">ABC-type glutathione transport system ATPase component, contains duplicated ATPase domain</fullName>
    </submittedName>
</protein>
<dbReference type="CDD" id="cd03225">
    <property type="entry name" value="ABC_cobalt_CbiO_domain1"/>
    <property type="match status" value="1"/>
</dbReference>
<keyword evidence="6" id="KW-1278">Translocase</keyword>
<dbReference type="Gene3D" id="3.40.50.300">
    <property type="entry name" value="P-loop containing nucleotide triphosphate hydrolases"/>
    <property type="match status" value="2"/>
</dbReference>
<accession>A0A1W2AD81</accession>
<dbReference type="SMART" id="SM00382">
    <property type="entry name" value="AAA"/>
    <property type="match status" value="2"/>
</dbReference>
<evidence type="ECO:0000256" key="2">
    <source>
        <dbReference type="ARBA" id="ARBA00022448"/>
    </source>
</evidence>
<dbReference type="InterPro" id="IPR015856">
    <property type="entry name" value="ABC_transpr_CbiO/EcfA_su"/>
</dbReference>
<dbReference type="InterPro" id="IPR003593">
    <property type="entry name" value="AAA+_ATPase"/>
</dbReference>
<dbReference type="GO" id="GO:0016020">
    <property type="term" value="C:membrane"/>
    <property type="evidence" value="ECO:0007669"/>
    <property type="project" value="InterPro"/>
</dbReference>
<evidence type="ECO:0000313" key="10">
    <source>
        <dbReference type="EMBL" id="SMC58679.1"/>
    </source>
</evidence>
<dbReference type="EMBL" id="FWXY01000005">
    <property type="protein sequence ID" value="SMC58679.1"/>
    <property type="molecule type" value="Genomic_DNA"/>
</dbReference>